<dbReference type="InterPro" id="IPR025361">
    <property type="entry name" value="DUF4265"/>
</dbReference>
<organism evidence="1 2">
    <name type="scientific">Stenotrophomonas rhizophila</name>
    <dbReference type="NCBI Taxonomy" id="216778"/>
    <lineage>
        <taxon>Bacteria</taxon>
        <taxon>Pseudomonadati</taxon>
        <taxon>Pseudomonadota</taxon>
        <taxon>Gammaproteobacteria</taxon>
        <taxon>Lysobacterales</taxon>
        <taxon>Lysobacteraceae</taxon>
        <taxon>Stenotrophomonas</taxon>
    </lineage>
</organism>
<dbReference type="RefSeq" id="WP_307107330.1">
    <property type="nucleotide sequence ID" value="NZ_JAUTAS010000001.1"/>
</dbReference>
<dbReference type="Pfam" id="PF14085">
    <property type="entry name" value="DUF4265"/>
    <property type="match status" value="1"/>
</dbReference>
<protein>
    <recommendedName>
        <fullName evidence="3">DUF4265 domain-containing protein</fullName>
    </recommendedName>
</protein>
<reference evidence="1" key="1">
    <citation type="submission" date="2023-07" db="EMBL/GenBank/DDBJ databases">
        <title>Functional and genomic diversity of the sorghum phyllosphere microbiome.</title>
        <authorList>
            <person name="Shade A."/>
        </authorList>
    </citation>
    <scope>NUCLEOTIDE SEQUENCE</scope>
    <source>
        <strain evidence="1">SORGH_AS_0457</strain>
    </source>
</reference>
<dbReference type="AlphaFoldDB" id="A0AAP5EAP3"/>
<comment type="caution">
    <text evidence="1">The sequence shown here is derived from an EMBL/GenBank/DDBJ whole genome shotgun (WGS) entry which is preliminary data.</text>
</comment>
<evidence type="ECO:0000313" key="1">
    <source>
        <dbReference type="EMBL" id="MDQ1109487.1"/>
    </source>
</evidence>
<dbReference type="EMBL" id="JAUTAS010000001">
    <property type="protein sequence ID" value="MDQ1109487.1"/>
    <property type="molecule type" value="Genomic_DNA"/>
</dbReference>
<dbReference type="Proteomes" id="UP001226084">
    <property type="component" value="Unassembled WGS sequence"/>
</dbReference>
<name>A0AAP5EAP3_9GAMM</name>
<accession>A0AAP5EAP3</accession>
<sequence length="158" mass="17136">MNKAEYVKVAFKLPRGDDGYPPVDWENLWAIPLSDGSYLVDSVPFYVKLISSGDVVAASHVDGQLTFQNFLAAGGHSTVRVIVYEVDRVAELRSKLSGLGCATELSNVPSFFSVDVPPDVNLSAVVNFLERFAGQGVLDYEEASIQHDNGDVLAVDVE</sequence>
<evidence type="ECO:0008006" key="3">
    <source>
        <dbReference type="Google" id="ProtNLM"/>
    </source>
</evidence>
<gene>
    <name evidence="1" type="ORF">QE424_002646</name>
</gene>
<proteinExistence type="predicted"/>
<evidence type="ECO:0000313" key="2">
    <source>
        <dbReference type="Proteomes" id="UP001226084"/>
    </source>
</evidence>